<protein>
    <submittedName>
        <fullName evidence="1">Uncharacterized protein</fullName>
    </submittedName>
</protein>
<sequence length="173" mass="19392">MTQSCLALSNHDPSLLPCLSPMRPVIPKAYAILWHAPNRELLRAAYHFIKCAFRPVSFDLARPRSPRMQSIIDAADLVGPVVPCTASTSRVLQTLSAPVAFDDFLALGTLCRLSSFTVRLPRPLLHDFISDLRLLSIGQCTGHEKRRFEERVYRVWYSGDWGRCPIGMSPGNL</sequence>
<accession>A0A9P6CTR4</accession>
<dbReference type="EMBL" id="MU155457">
    <property type="protein sequence ID" value="KAF9473260.1"/>
    <property type="molecule type" value="Genomic_DNA"/>
</dbReference>
<evidence type="ECO:0000313" key="2">
    <source>
        <dbReference type="Proteomes" id="UP000807469"/>
    </source>
</evidence>
<gene>
    <name evidence="1" type="ORF">BDN70DRAFT_398686</name>
</gene>
<proteinExistence type="predicted"/>
<comment type="caution">
    <text evidence="1">The sequence shown here is derived from an EMBL/GenBank/DDBJ whole genome shotgun (WGS) entry which is preliminary data.</text>
</comment>
<keyword evidence="2" id="KW-1185">Reference proteome</keyword>
<name>A0A9P6CTR4_9AGAR</name>
<dbReference type="AlphaFoldDB" id="A0A9P6CTR4"/>
<evidence type="ECO:0000313" key="1">
    <source>
        <dbReference type="EMBL" id="KAF9473260.1"/>
    </source>
</evidence>
<dbReference type="Proteomes" id="UP000807469">
    <property type="component" value="Unassembled WGS sequence"/>
</dbReference>
<organism evidence="1 2">
    <name type="scientific">Pholiota conissans</name>
    <dbReference type="NCBI Taxonomy" id="109636"/>
    <lineage>
        <taxon>Eukaryota</taxon>
        <taxon>Fungi</taxon>
        <taxon>Dikarya</taxon>
        <taxon>Basidiomycota</taxon>
        <taxon>Agaricomycotina</taxon>
        <taxon>Agaricomycetes</taxon>
        <taxon>Agaricomycetidae</taxon>
        <taxon>Agaricales</taxon>
        <taxon>Agaricineae</taxon>
        <taxon>Strophariaceae</taxon>
        <taxon>Pholiota</taxon>
    </lineage>
</organism>
<reference evidence="1" key="1">
    <citation type="submission" date="2020-11" db="EMBL/GenBank/DDBJ databases">
        <authorList>
            <consortium name="DOE Joint Genome Institute"/>
            <person name="Ahrendt S."/>
            <person name="Riley R."/>
            <person name="Andreopoulos W."/>
            <person name="Labutti K."/>
            <person name="Pangilinan J."/>
            <person name="Ruiz-Duenas F.J."/>
            <person name="Barrasa J.M."/>
            <person name="Sanchez-Garcia M."/>
            <person name="Camarero S."/>
            <person name="Miyauchi S."/>
            <person name="Serrano A."/>
            <person name="Linde D."/>
            <person name="Babiker R."/>
            <person name="Drula E."/>
            <person name="Ayuso-Fernandez I."/>
            <person name="Pacheco R."/>
            <person name="Padilla G."/>
            <person name="Ferreira P."/>
            <person name="Barriuso J."/>
            <person name="Kellner H."/>
            <person name="Castanera R."/>
            <person name="Alfaro M."/>
            <person name="Ramirez L."/>
            <person name="Pisabarro A.G."/>
            <person name="Kuo A."/>
            <person name="Tritt A."/>
            <person name="Lipzen A."/>
            <person name="He G."/>
            <person name="Yan M."/>
            <person name="Ng V."/>
            <person name="Cullen D."/>
            <person name="Martin F."/>
            <person name="Rosso M.-N."/>
            <person name="Henrissat B."/>
            <person name="Hibbett D."/>
            <person name="Martinez A.T."/>
            <person name="Grigoriev I.V."/>
        </authorList>
    </citation>
    <scope>NUCLEOTIDE SEQUENCE</scope>
    <source>
        <strain evidence="1">CIRM-BRFM 674</strain>
    </source>
</reference>